<gene>
    <name evidence="12" type="ORF">UFOPK1399_00644</name>
    <name evidence="11" type="ORF">UFOPK3775_00972</name>
</gene>
<keyword evidence="3" id="KW-0132">Cell division</keyword>
<dbReference type="NCBIfam" id="NF040815">
    <property type="entry name" value="recomb_XerA_Arch"/>
    <property type="match status" value="1"/>
</dbReference>
<evidence type="ECO:0000313" key="12">
    <source>
        <dbReference type="EMBL" id="CAB4533887.1"/>
    </source>
</evidence>
<dbReference type="InterPro" id="IPR023009">
    <property type="entry name" value="Tyrosine_recombinase_XerC/XerD"/>
</dbReference>
<dbReference type="GO" id="GO:0015074">
    <property type="term" value="P:DNA integration"/>
    <property type="evidence" value="ECO:0007669"/>
    <property type="project" value="UniProtKB-KW"/>
</dbReference>
<dbReference type="GO" id="GO:0003677">
    <property type="term" value="F:DNA binding"/>
    <property type="evidence" value="ECO:0007669"/>
    <property type="project" value="UniProtKB-KW"/>
</dbReference>
<proteinExistence type="inferred from homology"/>
<dbReference type="Pfam" id="PF00589">
    <property type="entry name" value="Phage_integrase"/>
    <property type="match status" value="1"/>
</dbReference>
<dbReference type="NCBIfam" id="NF001399">
    <property type="entry name" value="PRK00283.1"/>
    <property type="match status" value="1"/>
</dbReference>
<evidence type="ECO:0000256" key="5">
    <source>
        <dbReference type="ARBA" id="ARBA00022908"/>
    </source>
</evidence>
<dbReference type="PROSITE" id="PS51900">
    <property type="entry name" value="CB"/>
    <property type="match status" value="1"/>
</dbReference>
<accession>A0A6J6B5D4</accession>
<keyword evidence="6" id="KW-0238">DNA-binding</keyword>
<dbReference type="EMBL" id="CAEZSD010000066">
    <property type="protein sequence ID" value="CAB4533887.1"/>
    <property type="molecule type" value="Genomic_DNA"/>
</dbReference>
<evidence type="ECO:0000259" key="10">
    <source>
        <dbReference type="PROSITE" id="PS51900"/>
    </source>
</evidence>
<evidence type="ECO:0000256" key="8">
    <source>
        <dbReference type="ARBA" id="ARBA00023306"/>
    </source>
</evidence>
<dbReference type="GO" id="GO:0006310">
    <property type="term" value="P:DNA recombination"/>
    <property type="evidence" value="ECO:0007669"/>
    <property type="project" value="UniProtKB-KW"/>
</dbReference>
<evidence type="ECO:0000259" key="9">
    <source>
        <dbReference type="PROSITE" id="PS51898"/>
    </source>
</evidence>
<dbReference type="InterPro" id="IPR002104">
    <property type="entry name" value="Integrase_catalytic"/>
</dbReference>
<keyword evidence="2" id="KW-0963">Cytoplasm</keyword>
<evidence type="ECO:0000256" key="3">
    <source>
        <dbReference type="ARBA" id="ARBA00022618"/>
    </source>
</evidence>
<name>A0A6J6B5D4_9ZZZZ</name>
<evidence type="ECO:0000256" key="1">
    <source>
        <dbReference type="ARBA" id="ARBA00004496"/>
    </source>
</evidence>
<dbReference type="GO" id="GO:0051301">
    <property type="term" value="P:cell division"/>
    <property type="evidence" value="ECO:0007669"/>
    <property type="project" value="UniProtKB-KW"/>
</dbReference>
<keyword evidence="5" id="KW-0229">DNA integration</keyword>
<comment type="subcellular location">
    <subcellularLocation>
        <location evidence="1">Cytoplasm</location>
    </subcellularLocation>
</comment>
<dbReference type="InterPro" id="IPR011010">
    <property type="entry name" value="DNA_brk_join_enz"/>
</dbReference>
<dbReference type="GO" id="GO:0005737">
    <property type="term" value="C:cytoplasm"/>
    <property type="evidence" value="ECO:0007669"/>
    <property type="project" value="UniProtKB-SubCell"/>
</dbReference>
<feature type="domain" description="Core-binding (CB)" evidence="10">
    <location>
        <begin position="1"/>
        <end position="86"/>
    </location>
</feature>
<protein>
    <submittedName>
        <fullName evidence="12">Unannotated protein</fullName>
    </submittedName>
</protein>
<dbReference type="Gene3D" id="1.10.443.10">
    <property type="entry name" value="Intergrase catalytic core"/>
    <property type="match status" value="1"/>
</dbReference>
<dbReference type="EMBL" id="CAESAK010000143">
    <property type="protein sequence ID" value="CAB4341764.1"/>
    <property type="molecule type" value="Genomic_DNA"/>
</dbReference>
<dbReference type="PROSITE" id="PS51898">
    <property type="entry name" value="TYR_RECOMBINASE"/>
    <property type="match status" value="1"/>
</dbReference>
<dbReference type="SUPFAM" id="SSF56349">
    <property type="entry name" value="DNA breaking-rejoining enzymes"/>
    <property type="match status" value="1"/>
</dbReference>
<evidence type="ECO:0000256" key="6">
    <source>
        <dbReference type="ARBA" id="ARBA00023125"/>
    </source>
</evidence>
<organism evidence="12">
    <name type="scientific">freshwater metagenome</name>
    <dbReference type="NCBI Taxonomy" id="449393"/>
    <lineage>
        <taxon>unclassified sequences</taxon>
        <taxon>metagenomes</taxon>
        <taxon>ecological metagenomes</taxon>
    </lineage>
</organism>
<reference evidence="12" key="1">
    <citation type="submission" date="2020-05" db="EMBL/GenBank/DDBJ databases">
        <authorList>
            <person name="Chiriac C."/>
            <person name="Salcher M."/>
            <person name="Ghai R."/>
            <person name="Kavagutti S V."/>
        </authorList>
    </citation>
    <scope>NUCLEOTIDE SEQUENCE</scope>
</reference>
<evidence type="ECO:0000256" key="7">
    <source>
        <dbReference type="ARBA" id="ARBA00023172"/>
    </source>
</evidence>
<keyword evidence="4" id="KW-0159">Chromosome partition</keyword>
<dbReference type="Pfam" id="PF02899">
    <property type="entry name" value="Phage_int_SAM_1"/>
    <property type="match status" value="1"/>
</dbReference>
<dbReference type="GO" id="GO:0007059">
    <property type="term" value="P:chromosome segregation"/>
    <property type="evidence" value="ECO:0007669"/>
    <property type="project" value="UniProtKB-KW"/>
</dbReference>
<dbReference type="InterPro" id="IPR044068">
    <property type="entry name" value="CB"/>
</dbReference>
<dbReference type="PANTHER" id="PTHR30349">
    <property type="entry name" value="PHAGE INTEGRASE-RELATED"/>
    <property type="match status" value="1"/>
</dbReference>
<dbReference type="AlphaFoldDB" id="A0A6J6B5D4"/>
<evidence type="ECO:0000313" key="11">
    <source>
        <dbReference type="EMBL" id="CAB4341764.1"/>
    </source>
</evidence>
<feature type="domain" description="Tyr recombinase" evidence="9">
    <location>
        <begin position="106"/>
        <end position="298"/>
    </location>
</feature>
<dbReference type="CDD" id="cd00798">
    <property type="entry name" value="INT_XerDC_C"/>
    <property type="match status" value="1"/>
</dbReference>
<dbReference type="InterPro" id="IPR010998">
    <property type="entry name" value="Integrase_recombinase_N"/>
</dbReference>
<evidence type="ECO:0000256" key="4">
    <source>
        <dbReference type="ARBA" id="ARBA00022829"/>
    </source>
</evidence>
<sequence length="305" mass="33781">MNYGTAQSNYLNHLRIERGLSENTLNSYARDLGKFGFFLESKNIDFKAINESEISDFHILLKKEKLSLSSINRCISALKGFFKYCNLEYSILNPLTDVSSAKLPRKLPKALSIDQISALIAAAKREGDAASLRDTVILEFLYSTGARVSEVIGINLSDISIDRIGDQEVSVIKLRGKGSKERIVPLGKYAISALDDYQVRMRPALASKNPKGEPALFLNNRGKRLSRQSAWQAVLNAAKIAGLEGKVSPHVFRHSYATHLLDGGADIRVVQELLGHSSVTTTQIYTLITIDKVRESYSSAHPRAR</sequence>
<dbReference type="PANTHER" id="PTHR30349:SF81">
    <property type="entry name" value="TYROSINE RECOMBINASE XERC"/>
    <property type="match status" value="1"/>
</dbReference>
<dbReference type="HAMAP" id="MF_01808">
    <property type="entry name" value="Recomb_XerC_XerD"/>
    <property type="match status" value="1"/>
</dbReference>
<keyword evidence="8" id="KW-0131">Cell cycle</keyword>
<dbReference type="InterPro" id="IPR004107">
    <property type="entry name" value="Integrase_SAM-like_N"/>
</dbReference>
<dbReference type="InterPro" id="IPR013762">
    <property type="entry name" value="Integrase-like_cat_sf"/>
</dbReference>
<evidence type="ECO:0000256" key="2">
    <source>
        <dbReference type="ARBA" id="ARBA00022490"/>
    </source>
</evidence>
<dbReference type="Gene3D" id="1.10.150.130">
    <property type="match status" value="1"/>
</dbReference>
<keyword evidence="7" id="KW-0233">DNA recombination</keyword>
<dbReference type="InterPro" id="IPR050090">
    <property type="entry name" value="Tyrosine_recombinase_XerCD"/>
</dbReference>